<keyword evidence="9" id="KW-1185">Reference proteome</keyword>
<evidence type="ECO:0000256" key="2">
    <source>
        <dbReference type="ARBA" id="ARBA00022722"/>
    </source>
</evidence>
<accession>A0A6M4H6T2</accession>
<dbReference type="GO" id="GO:0004222">
    <property type="term" value="F:metalloendopeptidase activity"/>
    <property type="evidence" value="ECO:0007669"/>
    <property type="project" value="InterPro"/>
</dbReference>
<dbReference type="AlphaFoldDB" id="A0A6M4H6T2"/>
<proteinExistence type="inferred from homology"/>
<organism evidence="8 9">
    <name type="scientific">Usitatibacter palustris</name>
    <dbReference type="NCBI Taxonomy" id="2732487"/>
    <lineage>
        <taxon>Bacteria</taxon>
        <taxon>Pseudomonadati</taxon>
        <taxon>Pseudomonadota</taxon>
        <taxon>Betaproteobacteria</taxon>
        <taxon>Nitrosomonadales</taxon>
        <taxon>Usitatibacteraceae</taxon>
        <taxon>Usitatibacter</taxon>
    </lineage>
</organism>
<evidence type="ECO:0000256" key="5">
    <source>
        <dbReference type="ARBA" id="ARBA00022801"/>
    </source>
</evidence>
<evidence type="ECO:0000256" key="6">
    <source>
        <dbReference type="ARBA" id="ARBA00022833"/>
    </source>
</evidence>
<reference evidence="8 9" key="1">
    <citation type="submission" date="2020-04" db="EMBL/GenBank/DDBJ databases">
        <title>Usitatibacter rugosus gen. nov., sp. nov. and Usitatibacter palustris sp. nov., novel members of Usitatibacteraceae fam. nov. within the order Nitrosomonadales isolated from soil.</title>
        <authorList>
            <person name="Huber K.J."/>
            <person name="Neumann-Schaal M."/>
            <person name="Geppert A."/>
            <person name="Luckner M."/>
            <person name="Wanner G."/>
            <person name="Overmann J."/>
        </authorList>
    </citation>
    <scope>NUCLEOTIDE SEQUENCE [LARGE SCALE GENOMIC DNA]</scope>
    <source>
        <strain evidence="8 9">Swamp67</strain>
    </source>
</reference>
<dbReference type="PANTHER" id="PTHR46986:SF1">
    <property type="entry name" value="ENDORIBONUCLEASE YBEY, CHLOROPLASTIC"/>
    <property type="match status" value="1"/>
</dbReference>
<dbReference type="HAMAP" id="MF_00009">
    <property type="entry name" value="Endoribonucl_YbeY"/>
    <property type="match status" value="1"/>
</dbReference>
<dbReference type="GO" id="GO:0006364">
    <property type="term" value="P:rRNA processing"/>
    <property type="evidence" value="ECO:0007669"/>
    <property type="project" value="UniProtKB-UniRule"/>
</dbReference>
<comment type="cofactor">
    <cofactor evidence="7">
        <name>Zn(2+)</name>
        <dbReference type="ChEBI" id="CHEBI:29105"/>
    </cofactor>
    <text evidence="7">Binds 1 zinc ion.</text>
</comment>
<dbReference type="EC" id="3.1.-.-" evidence="7"/>
<dbReference type="Gene3D" id="3.40.390.30">
    <property type="entry name" value="Metalloproteases ('zincins'), catalytic domain"/>
    <property type="match status" value="1"/>
</dbReference>
<feature type="binding site" evidence="7">
    <location>
        <position position="116"/>
    </location>
    <ligand>
        <name>Zn(2+)</name>
        <dbReference type="ChEBI" id="CHEBI:29105"/>
        <note>catalytic</note>
    </ligand>
</feature>
<dbReference type="InterPro" id="IPR002036">
    <property type="entry name" value="YbeY"/>
</dbReference>
<dbReference type="SUPFAM" id="SSF55486">
    <property type="entry name" value="Metalloproteases ('zincins'), catalytic domain"/>
    <property type="match status" value="1"/>
</dbReference>
<dbReference type="RefSeq" id="WP_212758179.1">
    <property type="nucleotide sequence ID" value="NZ_CP053073.1"/>
</dbReference>
<keyword evidence="3 7" id="KW-0479">Metal-binding</keyword>
<feature type="binding site" evidence="7">
    <location>
        <position position="106"/>
    </location>
    <ligand>
        <name>Zn(2+)</name>
        <dbReference type="ChEBI" id="CHEBI:29105"/>
        <note>catalytic</note>
    </ligand>
</feature>
<dbReference type="FunCoup" id="A0A6M4H6T2">
    <property type="interactions" value="257"/>
</dbReference>
<dbReference type="KEGG" id="upl:DSM104440_00453"/>
<dbReference type="EMBL" id="CP053073">
    <property type="protein sequence ID" value="QJR13667.1"/>
    <property type="molecule type" value="Genomic_DNA"/>
</dbReference>
<gene>
    <name evidence="7 8" type="primary">ybeY</name>
    <name evidence="8" type="ORF">DSM104440_00453</name>
</gene>
<dbReference type="Pfam" id="PF02130">
    <property type="entry name" value="YbeY"/>
    <property type="match status" value="1"/>
</dbReference>
<comment type="subcellular location">
    <subcellularLocation>
        <location evidence="7">Cytoplasm</location>
    </subcellularLocation>
</comment>
<sequence>MSAPAMTVQRASRASHIPGDRKLLAWAKATLARTAQVTLRYVAETEGRRLNARFRGKDYATNVLTFSYGEGNQLEGDIVICAPVVAREAKAQGKSVEAHHAHLLVHGLLHLQGLEHERAADAKRMEARERQILARLGFADPYA</sequence>
<dbReference type="Proteomes" id="UP000503096">
    <property type="component" value="Chromosome"/>
</dbReference>
<keyword evidence="5 7" id="KW-0378">Hydrolase</keyword>
<dbReference type="PANTHER" id="PTHR46986">
    <property type="entry name" value="ENDORIBONUCLEASE YBEY, CHLOROPLASTIC"/>
    <property type="match status" value="1"/>
</dbReference>
<evidence type="ECO:0000256" key="4">
    <source>
        <dbReference type="ARBA" id="ARBA00022759"/>
    </source>
</evidence>
<comment type="similarity">
    <text evidence="1 7">Belongs to the endoribonuclease YbeY family.</text>
</comment>
<dbReference type="GO" id="GO:0005737">
    <property type="term" value="C:cytoplasm"/>
    <property type="evidence" value="ECO:0007669"/>
    <property type="project" value="UniProtKB-SubCell"/>
</dbReference>
<name>A0A6M4H6T2_9PROT</name>
<evidence type="ECO:0000256" key="3">
    <source>
        <dbReference type="ARBA" id="ARBA00022723"/>
    </source>
</evidence>
<keyword evidence="7" id="KW-0690">Ribosome biogenesis</keyword>
<evidence type="ECO:0000256" key="7">
    <source>
        <dbReference type="HAMAP-Rule" id="MF_00009"/>
    </source>
</evidence>
<dbReference type="InParanoid" id="A0A6M4H6T2"/>
<dbReference type="NCBIfam" id="TIGR00043">
    <property type="entry name" value="rRNA maturation RNase YbeY"/>
    <property type="match status" value="1"/>
</dbReference>
<protein>
    <recommendedName>
        <fullName evidence="7">Endoribonuclease YbeY</fullName>
        <ecNumber evidence="7">3.1.-.-</ecNumber>
    </recommendedName>
</protein>
<feature type="binding site" evidence="7">
    <location>
        <position position="110"/>
    </location>
    <ligand>
        <name>Zn(2+)</name>
        <dbReference type="ChEBI" id="CHEBI:29105"/>
        <note>catalytic</note>
    </ligand>
</feature>
<dbReference type="GO" id="GO:0008270">
    <property type="term" value="F:zinc ion binding"/>
    <property type="evidence" value="ECO:0007669"/>
    <property type="project" value="UniProtKB-UniRule"/>
</dbReference>
<dbReference type="GO" id="GO:0004521">
    <property type="term" value="F:RNA endonuclease activity"/>
    <property type="evidence" value="ECO:0007669"/>
    <property type="project" value="UniProtKB-UniRule"/>
</dbReference>
<keyword evidence="7" id="KW-0698">rRNA processing</keyword>
<keyword evidence="4 7" id="KW-0255">Endonuclease</keyword>
<keyword evidence="6 7" id="KW-0862">Zinc</keyword>
<keyword evidence="2 7" id="KW-0540">Nuclease</keyword>
<dbReference type="InterPro" id="IPR023091">
    <property type="entry name" value="MetalPrtase_cat_dom_sf_prd"/>
</dbReference>
<evidence type="ECO:0000313" key="8">
    <source>
        <dbReference type="EMBL" id="QJR13667.1"/>
    </source>
</evidence>
<evidence type="ECO:0000313" key="9">
    <source>
        <dbReference type="Proteomes" id="UP000503096"/>
    </source>
</evidence>
<evidence type="ECO:0000256" key="1">
    <source>
        <dbReference type="ARBA" id="ARBA00010875"/>
    </source>
</evidence>
<comment type="function">
    <text evidence="7">Single strand-specific metallo-endoribonuclease involved in late-stage 70S ribosome quality control and in maturation of the 3' terminus of the 16S rRNA.</text>
</comment>
<keyword evidence="7" id="KW-0963">Cytoplasm</keyword>